<dbReference type="EMBL" id="SYVV01000075">
    <property type="protein sequence ID" value="TKG26452.1"/>
    <property type="molecule type" value="Genomic_DNA"/>
</dbReference>
<dbReference type="EMBL" id="MDBP01000092">
    <property type="protein sequence ID" value="PMP09324.1"/>
    <property type="molecule type" value="Genomic_DNA"/>
</dbReference>
<reference evidence="3" key="1">
    <citation type="submission" date="2016-07" db="EMBL/GenBank/DDBJ databases">
        <title>Nontailed viruses are major unrecognized killers of bacteria in the ocean.</title>
        <authorList>
            <person name="Kauffman K."/>
            <person name="Hussain F."/>
            <person name="Yang J."/>
            <person name="Arevalo P."/>
            <person name="Brown J."/>
            <person name="Cutler M."/>
            <person name="Kelly L."/>
            <person name="Polz M.F."/>
        </authorList>
    </citation>
    <scope>NUCLEOTIDE SEQUENCE [LARGE SCALE GENOMIC DNA]</scope>
    <source>
        <strain evidence="3">10N.222.48.A2</strain>
    </source>
</reference>
<evidence type="ECO:0000313" key="4">
    <source>
        <dbReference type="Proteomes" id="UP000308018"/>
    </source>
</evidence>
<reference evidence="1" key="3">
    <citation type="journal article" date="2018" name="Nature">
        <title>A major lineage of non-tailed dsDNA viruses as unrecognized killers of marine bacteria.</title>
        <authorList>
            <person name="Kauffman K.M."/>
            <person name="Hussain F.A."/>
            <person name="Yang J."/>
            <person name="Arevalo P."/>
            <person name="Brown J.M."/>
            <person name="Chang W.K."/>
            <person name="VanInsberghe D."/>
            <person name="Elsherbini J."/>
            <person name="Sharma R.S."/>
            <person name="Cutler M.B."/>
            <person name="Kelly L."/>
            <person name="Polz M.F."/>
        </authorList>
    </citation>
    <scope>NUCLEOTIDE SEQUENCE</scope>
    <source>
        <strain evidence="1">10N.222.48.A2</strain>
    </source>
</reference>
<reference evidence="2 4" key="4">
    <citation type="submission" date="2019-04" db="EMBL/GenBank/DDBJ databases">
        <title>A reverse ecology approach based on a biological definition of microbial populations.</title>
        <authorList>
            <person name="Arevalo P."/>
            <person name="Vaninsberghe D."/>
            <person name="Elsherbini J."/>
            <person name="Gore J."/>
            <person name="Polz M."/>
        </authorList>
    </citation>
    <scope>NUCLEOTIDE SEQUENCE [LARGE SCALE GENOMIC DNA]</scope>
    <source>
        <strain evidence="2 4">10N.222.45.A8</strain>
    </source>
</reference>
<dbReference type="AlphaFoldDB" id="A0A2N7NCL1"/>
<dbReference type="RefSeq" id="WP_017103494.1">
    <property type="nucleotide sequence ID" value="NZ_MDBP01000092.1"/>
</dbReference>
<name>A0A2N7NCL1_9VIBR</name>
<sequence length="221" mass="25438">MDAFKSGLACYCHQSQNEVNRIRRFSQSIDSHWESKANRLDSELEKSLAETTCEDRYQELGETYGMVYYEDIVKSEWIHKHSVVITISSFVENSLYELCELLASHKGQPLKLLEKGRLSKVEKCLLYLKTNAHLSLAGCKEEADAMIVAYKLRNQIIHNNGKVTDRFEKQKAQWKGLVKGSLGSYIEIDSKFVAWYLEQVASFYHKLAPEVSSFIQRTKIA</sequence>
<comment type="caution">
    <text evidence="1">The sequence shown here is derived from an EMBL/GenBank/DDBJ whole genome shotgun (WGS) entry which is preliminary data.</text>
</comment>
<accession>A0A2N7NCL1</accession>
<proteinExistence type="predicted"/>
<protein>
    <submittedName>
        <fullName evidence="1">Uncharacterized protein</fullName>
    </submittedName>
</protein>
<reference evidence="1" key="2">
    <citation type="submission" date="2016-07" db="EMBL/GenBank/DDBJ databases">
        <authorList>
            <person name="Wan K."/>
            <person name="Booth B."/>
            <person name="Spirohn K."/>
            <person name="Hao T."/>
            <person name="Hu Y."/>
            <person name="Calderwood M."/>
            <person name="Hill D."/>
            <person name="Mohr S."/>
            <person name="Vidal M."/>
            <person name="Celniker S."/>
            <person name="Perrimon N."/>
        </authorList>
    </citation>
    <scope>NUCLEOTIDE SEQUENCE</scope>
    <source>
        <strain evidence="1">10N.222.48.A2</strain>
    </source>
</reference>
<dbReference type="Proteomes" id="UP000308018">
    <property type="component" value="Unassembled WGS sequence"/>
</dbReference>
<evidence type="ECO:0000313" key="2">
    <source>
        <dbReference type="EMBL" id="TKG26452.1"/>
    </source>
</evidence>
<evidence type="ECO:0000313" key="1">
    <source>
        <dbReference type="EMBL" id="PMP09324.1"/>
    </source>
</evidence>
<gene>
    <name evidence="1" type="ORF">BCS92_23930</name>
    <name evidence="2" type="ORF">FC057_24420</name>
</gene>
<evidence type="ECO:0000313" key="3">
    <source>
        <dbReference type="Proteomes" id="UP000235579"/>
    </source>
</evidence>
<organism evidence="1 3">
    <name type="scientific">Vibrio tasmaniensis</name>
    <dbReference type="NCBI Taxonomy" id="212663"/>
    <lineage>
        <taxon>Bacteria</taxon>
        <taxon>Pseudomonadati</taxon>
        <taxon>Pseudomonadota</taxon>
        <taxon>Gammaproteobacteria</taxon>
        <taxon>Vibrionales</taxon>
        <taxon>Vibrionaceae</taxon>
        <taxon>Vibrio</taxon>
    </lineage>
</organism>
<dbReference type="Proteomes" id="UP000235579">
    <property type="component" value="Unassembled WGS sequence"/>
</dbReference>